<dbReference type="InterPro" id="IPR012675">
    <property type="entry name" value="Beta-grasp_dom_sf"/>
</dbReference>
<evidence type="ECO:0000256" key="6">
    <source>
        <dbReference type="ARBA" id="ARBA00034078"/>
    </source>
</evidence>
<proteinExistence type="inferred from homology"/>
<dbReference type="EMBL" id="LR877146">
    <property type="protein sequence ID" value="CAD2213530.1"/>
    <property type="molecule type" value="Genomic_DNA"/>
</dbReference>
<dbReference type="Gene3D" id="3.10.20.30">
    <property type="match status" value="1"/>
</dbReference>
<name>A0A7G2C1C9_9TRYP</name>
<dbReference type="InterPro" id="IPR001041">
    <property type="entry name" value="2Fe-2S_ferredoxin-type"/>
</dbReference>
<evidence type="ECO:0000313" key="8">
    <source>
        <dbReference type="EMBL" id="CAD2213530.1"/>
    </source>
</evidence>
<dbReference type="Proteomes" id="UP000515908">
    <property type="component" value="Chromosome 02"/>
</dbReference>
<reference evidence="8 9" key="1">
    <citation type="submission" date="2020-08" db="EMBL/GenBank/DDBJ databases">
        <authorList>
            <person name="Newling K."/>
            <person name="Davey J."/>
            <person name="Forrester S."/>
        </authorList>
    </citation>
    <scope>NUCLEOTIDE SEQUENCE [LARGE SCALE GENOMIC DNA]</scope>
    <source>
        <strain evidence="9">Crithidia deanei Carvalho (ATCC PRA-265)</strain>
    </source>
</reference>
<dbReference type="CDD" id="cd00207">
    <property type="entry name" value="fer2"/>
    <property type="match status" value="1"/>
</dbReference>
<dbReference type="GO" id="GO:0005739">
    <property type="term" value="C:mitochondrion"/>
    <property type="evidence" value="ECO:0007669"/>
    <property type="project" value="TreeGrafter"/>
</dbReference>
<evidence type="ECO:0000256" key="4">
    <source>
        <dbReference type="ARBA" id="ARBA00023004"/>
    </source>
</evidence>
<dbReference type="PROSITE" id="PS51085">
    <property type="entry name" value="2FE2S_FER_2"/>
    <property type="match status" value="1"/>
</dbReference>
<evidence type="ECO:0000259" key="7">
    <source>
        <dbReference type="PROSITE" id="PS51085"/>
    </source>
</evidence>
<dbReference type="InterPro" id="IPR036010">
    <property type="entry name" value="2Fe-2S_ferredoxin-like_sf"/>
</dbReference>
<organism evidence="8 9">
    <name type="scientific">Angomonas deanei</name>
    <dbReference type="NCBI Taxonomy" id="59799"/>
    <lineage>
        <taxon>Eukaryota</taxon>
        <taxon>Discoba</taxon>
        <taxon>Euglenozoa</taxon>
        <taxon>Kinetoplastea</taxon>
        <taxon>Metakinetoplastina</taxon>
        <taxon>Trypanosomatida</taxon>
        <taxon>Trypanosomatidae</taxon>
        <taxon>Strigomonadinae</taxon>
        <taxon>Angomonas</taxon>
    </lineage>
</organism>
<keyword evidence="2" id="KW-0001">2Fe-2S</keyword>
<dbReference type="GO" id="GO:0051537">
    <property type="term" value="F:2 iron, 2 sulfur cluster binding"/>
    <property type="evidence" value="ECO:0007669"/>
    <property type="project" value="UniProtKB-KW"/>
</dbReference>
<dbReference type="GO" id="GO:0009055">
    <property type="term" value="F:electron transfer activity"/>
    <property type="evidence" value="ECO:0007669"/>
    <property type="project" value="TreeGrafter"/>
</dbReference>
<evidence type="ECO:0000256" key="1">
    <source>
        <dbReference type="ARBA" id="ARBA00010914"/>
    </source>
</evidence>
<sequence length="177" mass="19960">MLSCRFFYFSYLLLFYKATIEIMLSCRVAVGVSLCRVGLRRCSTQALKIKVHCKGTNGKVHTASYSVGGNLMESIRDDGSSPIDMQGICKGTAECSTCHVYIAEQWYHKVIEGHPVSEHEDDLLDKVPHFEENRSRLACQISLTSDLDGLELSLPKETRDLRWQQVLERAQSSRAAK</sequence>
<evidence type="ECO:0000256" key="2">
    <source>
        <dbReference type="ARBA" id="ARBA00022714"/>
    </source>
</evidence>
<keyword evidence="3" id="KW-0479">Metal-binding</keyword>
<evidence type="ECO:0000313" key="9">
    <source>
        <dbReference type="Proteomes" id="UP000515908"/>
    </source>
</evidence>
<dbReference type="Pfam" id="PF00111">
    <property type="entry name" value="Fer2"/>
    <property type="match status" value="1"/>
</dbReference>
<protein>
    <submittedName>
        <fullName evidence="8">2Fe-2S iron-sulfur cluster binding domain containing protein, putative</fullName>
    </submittedName>
</protein>
<dbReference type="GO" id="GO:0046872">
    <property type="term" value="F:metal ion binding"/>
    <property type="evidence" value="ECO:0007669"/>
    <property type="project" value="UniProtKB-KW"/>
</dbReference>
<dbReference type="InterPro" id="IPR001055">
    <property type="entry name" value="Adrenodoxin-like"/>
</dbReference>
<dbReference type="OrthoDB" id="268593at2759"/>
<keyword evidence="9" id="KW-1185">Reference proteome</keyword>
<dbReference type="VEuPathDB" id="TriTrypDB:ADEAN_000097300"/>
<dbReference type="PANTHER" id="PTHR23426">
    <property type="entry name" value="FERREDOXIN/ADRENODOXIN"/>
    <property type="match status" value="1"/>
</dbReference>
<keyword evidence="4" id="KW-0408">Iron</keyword>
<feature type="domain" description="2Fe-2S ferredoxin-type" evidence="7">
    <location>
        <begin position="47"/>
        <end position="158"/>
    </location>
</feature>
<evidence type="ECO:0000256" key="3">
    <source>
        <dbReference type="ARBA" id="ARBA00022723"/>
    </source>
</evidence>
<dbReference type="SUPFAM" id="SSF54292">
    <property type="entry name" value="2Fe-2S ferredoxin-like"/>
    <property type="match status" value="1"/>
</dbReference>
<dbReference type="PANTHER" id="PTHR23426:SF65">
    <property type="entry name" value="FERREDOXIN-2, MITOCHONDRIAL"/>
    <property type="match status" value="1"/>
</dbReference>
<evidence type="ECO:0000256" key="5">
    <source>
        <dbReference type="ARBA" id="ARBA00023014"/>
    </source>
</evidence>
<dbReference type="GO" id="GO:0140647">
    <property type="term" value="P:P450-containing electron transport chain"/>
    <property type="evidence" value="ECO:0007669"/>
    <property type="project" value="InterPro"/>
</dbReference>
<accession>A0A7G2C1C9</accession>
<gene>
    <name evidence="8" type="ORF">ADEAN_000097300</name>
</gene>
<dbReference type="AlphaFoldDB" id="A0A7G2C1C9"/>
<comment type="similarity">
    <text evidence="1">Belongs to the adrenodoxin/putidaredoxin family.</text>
</comment>
<comment type="cofactor">
    <cofactor evidence="6">
        <name>[2Fe-2S] cluster</name>
        <dbReference type="ChEBI" id="CHEBI:190135"/>
    </cofactor>
</comment>
<keyword evidence="5" id="KW-0411">Iron-sulfur</keyword>